<dbReference type="EMBL" id="JARAOO010000006">
    <property type="protein sequence ID" value="KAJ7966085.1"/>
    <property type="molecule type" value="Genomic_DNA"/>
</dbReference>
<name>A0AAD7LZR7_QUISA</name>
<gene>
    <name evidence="2" type="ORF">O6P43_015615</name>
</gene>
<dbReference type="PANTHER" id="PTHR36800:SF1">
    <property type="entry name" value="POLYAMINE-MODULATED FACTOR 1-BINDING PROTEIN"/>
    <property type="match status" value="1"/>
</dbReference>
<dbReference type="KEGG" id="qsa:O6P43_015615"/>
<sequence>MLNFLLLQKLKISSPPSFYDMSNEVQGATENMLSLCSEINQNSATITEEMEKSEESALERKRVLEEEKELFQEAAHTVLDMLANRD</sequence>
<keyword evidence="3" id="KW-1185">Reference proteome</keyword>
<keyword evidence="1" id="KW-0175">Coiled coil</keyword>
<reference evidence="2" key="1">
    <citation type="journal article" date="2023" name="Science">
        <title>Elucidation of the pathway for biosynthesis of saponin adjuvants from the soapbark tree.</title>
        <authorList>
            <person name="Reed J."/>
            <person name="Orme A."/>
            <person name="El-Demerdash A."/>
            <person name="Owen C."/>
            <person name="Martin L.B.B."/>
            <person name="Misra R.C."/>
            <person name="Kikuchi S."/>
            <person name="Rejzek M."/>
            <person name="Martin A.C."/>
            <person name="Harkess A."/>
            <person name="Leebens-Mack J."/>
            <person name="Louveau T."/>
            <person name="Stephenson M.J."/>
            <person name="Osbourn A."/>
        </authorList>
    </citation>
    <scope>NUCLEOTIDE SEQUENCE</scope>
    <source>
        <strain evidence="2">S10</strain>
    </source>
</reference>
<protein>
    <submittedName>
        <fullName evidence="2">Polyamine-modulated factor 1-binding protein 1</fullName>
    </submittedName>
</protein>
<proteinExistence type="predicted"/>
<dbReference type="PANTHER" id="PTHR36800">
    <property type="entry name" value="POLYAMINE-MODULATED FACTOR 1-BINDING PROTEIN"/>
    <property type="match status" value="1"/>
</dbReference>
<evidence type="ECO:0000256" key="1">
    <source>
        <dbReference type="SAM" id="Coils"/>
    </source>
</evidence>
<evidence type="ECO:0000313" key="3">
    <source>
        <dbReference type="Proteomes" id="UP001163823"/>
    </source>
</evidence>
<accession>A0AAD7LZR7</accession>
<dbReference type="AlphaFoldDB" id="A0AAD7LZR7"/>
<evidence type="ECO:0000313" key="2">
    <source>
        <dbReference type="EMBL" id="KAJ7966085.1"/>
    </source>
</evidence>
<comment type="caution">
    <text evidence="2">The sequence shown here is derived from an EMBL/GenBank/DDBJ whole genome shotgun (WGS) entry which is preliminary data.</text>
</comment>
<organism evidence="2 3">
    <name type="scientific">Quillaja saponaria</name>
    <name type="common">Soap bark tree</name>
    <dbReference type="NCBI Taxonomy" id="32244"/>
    <lineage>
        <taxon>Eukaryota</taxon>
        <taxon>Viridiplantae</taxon>
        <taxon>Streptophyta</taxon>
        <taxon>Embryophyta</taxon>
        <taxon>Tracheophyta</taxon>
        <taxon>Spermatophyta</taxon>
        <taxon>Magnoliopsida</taxon>
        <taxon>eudicotyledons</taxon>
        <taxon>Gunneridae</taxon>
        <taxon>Pentapetalae</taxon>
        <taxon>rosids</taxon>
        <taxon>fabids</taxon>
        <taxon>Fabales</taxon>
        <taxon>Quillajaceae</taxon>
        <taxon>Quillaja</taxon>
    </lineage>
</organism>
<feature type="coiled-coil region" evidence="1">
    <location>
        <begin position="47"/>
        <end position="74"/>
    </location>
</feature>
<dbReference type="Proteomes" id="UP001163823">
    <property type="component" value="Chromosome 6"/>
</dbReference>